<sequence length="100" mass="11550">MDIILYEAKKLYKAMKVVGILVASYEEIFGLQRSTPYCRQSIPKGTIVPLKGPEYSRRNQSVPEGIISHIWALARHTLFTNTFQDDERRAAYKLTVEIEF</sequence>
<gene>
    <name evidence="1" type="ORF">PanWU01x14_352200</name>
</gene>
<dbReference type="EMBL" id="JXTB01000723">
    <property type="protein sequence ID" value="PON33505.1"/>
    <property type="molecule type" value="Genomic_DNA"/>
</dbReference>
<evidence type="ECO:0000313" key="2">
    <source>
        <dbReference type="Proteomes" id="UP000237105"/>
    </source>
</evidence>
<protein>
    <submittedName>
        <fullName evidence="1">Uncharacterized protein</fullName>
    </submittedName>
</protein>
<comment type="caution">
    <text evidence="1">The sequence shown here is derived from an EMBL/GenBank/DDBJ whole genome shotgun (WGS) entry which is preliminary data.</text>
</comment>
<keyword evidence="2" id="KW-1185">Reference proteome</keyword>
<dbReference type="Proteomes" id="UP000237105">
    <property type="component" value="Unassembled WGS sequence"/>
</dbReference>
<proteinExistence type="predicted"/>
<reference evidence="2" key="1">
    <citation type="submission" date="2016-06" db="EMBL/GenBank/DDBJ databases">
        <title>Parallel loss of symbiosis genes in relatives of nitrogen-fixing non-legume Parasponia.</title>
        <authorList>
            <person name="Van Velzen R."/>
            <person name="Holmer R."/>
            <person name="Bu F."/>
            <person name="Rutten L."/>
            <person name="Van Zeijl A."/>
            <person name="Liu W."/>
            <person name="Santuari L."/>
            <person name="Cao Q."/>
            <person name="Sharma T."/>
            <person name="Shen D."/>
            <person name="Roswanjaya Y."/>
            <person name="Wardhani T."/>
            <person name="Kalhor M.S."/>
            <person name="Jansen J."/>
            <person name="Van den Hoogen J."/>
            <person name="Gungor B."/>
            <person name="Hartog M."/>
            <person name="Hontelez J."/>
            <person name="Verver J."/>
            <person name="Yang W.-C."/>
            <person name="Schijlen E."/>
            <person name="Repin R."/>
            <person name="Schilthuizen M."/>
            <person name="Schranz E."/>
            <person name="Heidstra R."/>
            <person name="Miyata K."/>
            <person name="Fedorova E."/>
            <person name="Kohlen W."/>
            <person name="Bisseling T."/>
            <person name="Smit S."/>
            <person name="Geurts R."/>
        </authorList>
    </citation>
    <scope>NUCLEOTIDE SEQUENCE [LARGE SCALE GENOMIC DNA]</scope>
    <source>
        <strain evidence="2">cv. WU1-14</strain>
    </source>
</reference>
<organism evidence="1 2">
    <name type="scientific">Parasponia andersonii</name>
    <name type="common">Sponia andersonii</name>
    <dbReference type="NCBI Taxonomy" id="3476"/>
    <lineage>
        <taxon>Eukaryota</taxon>
        <taxon>Viridiplantae</taxon>
        <taxon>Streptophyta</taxon>
        <taxon>Embryophyta</taxon>
        <taxon>Tracheophyta</taxon>
        <taxon>Spermatophyta</taxon>
        <taxon>Magnoliopsida</taxon>
        <taxon>eudicotyledons</taxon>
        <taxon>Gunneridae</taxon>
        <taxon>Pentapetalae</taxon>
        <taxon>rosids</taxon>
        <taxon>fabids</taxon>
        <taxon>Rosales</taxon>
        <taxon>Cannabaceae</taxon>
        <taxon>Parasponia</taxon>
    </lineage>
</organism>
<dbReference type="AlphaFoldDB" id="A0A2P5AAD7"/>
<accession>A0A2P5AAD7</accession>
<evidence type="ECO:0000313" key="1">
    <source>
        <dbReference type="EMBL" id="PON33505.1"/>
    </source>
</evidence>
<name>A0A2P5AAD7_PARAD</name>